<dbReference type="RefSeq" id="WP_098043033.1">
    <property type="nucleotide sequence ID" value="NZ_CAURLQ010000008.1"/>
</dbReference>
<evidence type="ECO:0000256" key="1">
    <source>
        <dbReference type="SAM" id="MobiDB-lite"/>
    </source>
</evidence>
<keyword evidence="2" id="KW-0812">Transmembrane</keyword>
<dbReference type="AlphaFoldDB" id="A0A2A8D597"/>
<feature type="compositionally biased region" description="Low complexity" evidence="1">
    <location>
        <begin position="80"/>
        <end position="122"/>
    </location>
</feature>
<keyword evidence="2" id="KW-0472">Membrane</keyword>
<evidence type="ECO:0000313" key="4">
    <source>
        <dbReference type="Proteomes" id="UP000219947"/>
    </source>
</evidence>
<keyword evidence="4" id="KW-1185">Reference proteome</keyword>
<evidence type="ECO:0000256" key="2">
    <source>
        <dbReference type="SAM" id="Phobius"/>
    </source>
</evidence>
<feature type="region of interest" description="Disordered" evidence="1">
    <location>
        <begin position="73"/>
        <end position="122"/>
    </location>
</feature>
<name>A0A2A8D597_9MICC</name>
<organism evidence="3 4">
    <name type="scientific">Rothia dentocariosa</name>
    <dbReference type="NCBI Taxonomy" id="2047"/>
    <lineage>
        <taxon>Bacteria</taxon>
        <taxon>Bacillati</taxon>
        <taxon>Actinomycetota</taxon>
        <taxon>Actinomycetes</taxon>
        <taxon>Micrococcales</taxon>
        <taxon>Micrococcaceae</taxon>
        <taxon>Rothia</taxon>
    </lineage>
</organism>
<gene>
    <name evidence="3" type="ORF">CRM92_09305</name>
</gene>
<dbReference type="EMBL" id="PDEV01000004">
    <property type="protein sequence ID" value="PEN15788.1"/>
    <property type="molecule type" value="Genomic_DNA"/>
</dbReference>
<protein>
    <recommendedName>
        <fullName evidence="5">DUF4232 domain-containing protein</fullName>
    </recommendedName>
</protein>
<reference evidence="3" key="1">
    <citation type="submission" date="2017-10" db="EMBL/GenBank/DDBJ databases">
        <title>Kefir isolates.</title>
        <authorList>
            <person name="Kim Y."/>
            <person name="Blasche S."/>
        </authorList>
    </citation>
    <scope>NUCLEOTIDE SEQUENCE [LARGE SCALE GENOMIC DNA]</scope>
    <source>
        <strain evidence="3">OG2-2</strain>
    </source>
</reference>
<feature type="transmembrane region" description="Helical" evidence="2">
    <location>
        <begin position="30"/>
        <end position="51"/>
    </location>
</feature>
<sequence>MHDTQKTVILNGMSELGPELPPEVYRRRRIVAVVVLILVLLVGIVGITTLVNQINKGPQDDAAAEATATGEPFQNFSARPTPSTVAPSGSVSGSASGSPNASATPSVSGTPAVSGSATASGSASASATPAVALCNAKDLKVTVEPSKKQYAPGEMPSFHVVYTNSSGKPCFIGGEKVAEGVEINITSGDTQVYSSAKCTPTPTKKTEIPAGKEAASDVAWDRKLNTSGCNALKNTAKGTYWVTATVNGVTSQRVNFLLK</sequence>
<proteinExistence type="predicted"/>
<evidence type="ECO:0008006" key="5">
    <source>
        <dbReference type="Google" id="ProtNLM"/>
    </source>
</evidence>
<comment type="caution">
    <text evidence="3">The sequence shown here is derived from an EMBL/GenBank/DDBJ whole genome shotgun (WGS) entry which is preliminary data.</text>
</comment>
<accession>A0A2A8D597</accession>
<evidence type="ECO:0000313" key="3">
    <source>
        <dbReference type="EMBL" id="PEN15788.1"/>
    </source>
</evidence>
<dbReference type="Proteomes" id="UP000219947">
    <property type="component" value="Unassembled WGS sequence"/>
</dbReference>
<keyword evidence="2" id="KW-1133">Transmembrane helix</keyword>